<reference evidence="1 2" key="1">
    <citation type="journal article" date="2014" name="Curr. Biol.">
        <title>The genome of the clonal raider ant Cerapachys biroi.</title>
        <authorList>
            <person name="Oxley P.R."/>
            <person name="Ji L."/>
            <person name="Fetter-Pruneda I."/>
            <person name="McKenzie S.K."/>
            <person name="Li C."/>
            <person name="Hu H."/>
            <person name="Zhang G."/>
            <person name="Kronauer D.J."/>
        </authorList>
    </citation>
    <scope>NUCLEOTIDE SEQUENCE [LARGE SCALE GENOMIC DNA]</scope>
</reference>
<evidence type="ECO:0000313" key="2">
    <source>
        <dbReference type="Proteomes" id="UP000053097"/>
    </source>
</evidence>
<protein>
    <submittedName>
        <fullName evidence="1">Uncharacterized protein</fullName>
    </submittedName>
</protein>
<organism evidence="1 2">
    <name type="scientific">Ooceraea biroi</name>
    <name type="common">Clonal raider ant</name>
    <name type="synonym">Cerapachys biroi</name>
    <dbReference type="NCBI Taxonomy" id="2015173"/>
    <lineage>
        <taxon>Eukaryota</taxon>
        <taxon>Metazoa</taxon>
        <taxon>Ecdysozoa</taxon>
        <taxon>Arthropoda</taxon>
        <taxon>Hexapoda</taxon>
        <taxon>Insecta</taxon>
        <taxon>Pterygota</taxon>
        <taxon>Neoptera</taxon>
        <taxon>Endopterygota</taxon>
        <taxon>Hymenoptera</taxon>
        <taxon>Apocrita</taxon>
        <taxon>Aculeata</taxon>
        <taxon>Formicoidea</taxon>
        <taxon>Formicidae</taxon>
        <taxon>Dorylinae</taxon>
        <taxon>Ooceraea</taxon>
    </lineage>
</organism>
<name>A0A026WJ91_OOCBI</name>
<sequence>MEKKREEGRYWYGEIEKVNKEKQTEERWKRIRESRYNSWYKEVKGRGLPGYLKKGWGESR</sequence>
<dbReference type="OrthoDB" id="7694702at2759"/>
<accession>A0A026WJ91</accession>
<dbReference type="Proteomes" id="UP000053097">
    <property type="component" value="Unassembled WGS sequence"/>
</dbReference>
<dbReference type="AlphaFoldDB" id="A0A026WJ91"/>
<evidence type="ECO:0000313" key="1">
    <source>
        <dbReference type="EMBL" id="EZA56063.1"/>
    </source>
</evidence>
<gene>
    <name evidence="1" type="ORF">X777_03890</name>
</gene>
<keyword evidence="2" id="KW-1185">Reference proteome</keyword>
<dbReference type="EMBL" id="KK107178">
    <property type="protein sequence ID" value="EZA56063.1"/>
    <property type="molecule type" value="Genomic_DNA"/>
</dbReference>
<proteinExistence type="predicted"/>